<dbReference type="GO" id="GO:0042138">
    <property type="term" value="P:meiotic DNA double-strand break formation"/>
    <property type="evidence" value="ECO:0007669"/>
    <property type="project" value="InterPro"/>
</dbReference>
<dbReference type="CTD" id="79703"/>
<evidence type="ECO:0000256" key="1">
    <source>
        <dbReference type="SAM" id="MobiDB-lite"/>
    </source>
</evidence>
<evidence type="ECO:0000313" key="3">
    <source>
        <dbReference type="RefSeq" id="XP_023566504.1"/>
    </source>
</evidence>
<dbReference type="InterPro" id="IPR028040">
    <property type="entry name" value="TopoVIB-like"/>
</dbReference>
<dbReference type="Pfam" id="PF15091">
    <property type="entry name" value="DUF4554"/>
    <property type="match status" value="1"/>
</dbReference>
<dbReference type="OrthoDB" id="9424252at2759"/>
<evidence type="ECO:0000313" key="2">
    <source>
        <dbReference type="Proteomes" id="UP000515203"/>
    </source>
</evidence>
<protein>
    <submittedName>
        <fullName evidence="3">Type 2 DNA topoisomerase 6 subunit B-like</fullName>
    </submittedName>
</protein>
<dbReference type="FunCoup" id="A0A6P6E2G7">
    <property type="interactions" value="5"/>
</dbReference>
<dbReference type="GeneID" id="101564918"/>
<dbReference type="GO" id="GO:0007131">
    <property type="term" value="P:reciprocal meiotic recombination"/>
    <property type="evidence" value="ECO:0007669"/>
    <property type="project" value="TreeGrafter"/>
</dbReference>
<gene>
    <name evidence="3" type="primary">CUNH11orf80</name>
</gene>
<dbReference type="Proteomes" id="UP000515203">
    <property type="component" value="Unplaced"/>
</dbReference>
<dbReference type="PANTHER" id="PTHR14652">
    <property type="entry name" value="TYPE 2 DNA TOPOISOMERASE 6 SUBUNIT B-LIKE"/>
    <property type="match status" value="1"/>
</dbReference>
<sequence>MERTALAVCEILKYLIIHWRCEAEISKGALLEGQLVISIEALNSKHQPDVLHCVTTIASVRNICGSLVLKNFLKEIQSILHRFSAKLTWTSEKSSYSRDISGITPFKLTFEINEKPRTLMKDCLFIKHFLHKIIIVHHKVRVTLSVKVNGFLSTESFGVENEPTLNLSNGIAIVVNCRHYVRLKFSTAESHCSRIHPVLGHPVRLLIPEDVAGMDLLGDLIMIPAAALCPSPKIFSSQLNRISSVSIFLYGPSGLPLMLSNEDQLSTSVFKDTFYFIDWKKYHLCAVPSVDLSLDKDWLLPDVSYQVESSERNQSQNMDLQGQTLLLFLFVDFYSGFPVQQMEIWGVHTLLTAHLSAILMESHSVVQDTIHSTLDKILEQNDQATKAHQKLQASLSVAVNSIMNVMTGSTRSGFRKTCFQALQAADTQEFETKLHKVFCDIIQHRFLHHCSCDVKQQLIPEKTDLAQSTEDAHEHSSPALLAEIWQAEHKRLKSCSFRQGEKRAFTASPGTEPPNTSPFPRVEEIPTTQDGAPALERGSPVSGQEDALWLQEVANLADWLNPGSGEGS</sequence>
<keyword evidence="2" id="KW-1185">Reference proteome</keyword>
<feature type="region of interest" description="Disordered" evidence="1">
    <location>
        <begin position="502"/>
        <end position="545"/>
    </location>
</feature>
<dbReference type="AlphaFoldDB" id="A0A6P6E2G7"/>
<dbReference type="InParanoid" id="A0A6P6E2G7"/>
<dbReference type="PANTHER" id="PTHR14652:SF2">
    <property type="entry name" value="TYPE 2 DNA TOPOISOMERASE 6 SUBUNIT B-LIKE"/>
    <property type="match status" value="1"/>
</dbReference>
<dbReference type="RefSeq" id="XP_023566504.1">
    <property type="nucleotide sequence ID" value="XM_023710736.1"/>
</dbReference>
<accession>A0A6P6E2G7</accession>
<reference evidence="3" key="1">
    <citation type="submission" date="2025-08" db="UniProtKB">
        <authorList>
            <consortium name="RefSeq"/>
        </authorList>
    </citation>
    <scope>IDENTIFICATION</scope>
</reference>
<proteinExistence type="predicted"/>
<organism evidence="2 3">
    <name type="scientific">Octodon degus</name>
    <name type="common">Degu</name>
    <name type="synonym">Sciurus degus</name>
    <dbReference type="NCBI Taxonomy" id="10160"/>
    <lineage>
        <taxon>Eukaryota</taxon>
        <taxon>Metazoa</taxon>
        <taxon>Chordata</taxon>
        <taxon>Craniata</taxon>
        <taxon>Vertebrata</taxon>
        <taxon>Euteleostomi</taxon>
        <taxon>Mammalia</taxon>
        <taxon>Eutheria</taxon>
        <taxon>Euarchontoglires</taxon>
        <taxon>Glires</taxon>
        <taxon>Rodentia</taxon>
        <taxon>Hystricomorpha</taxon>
        <taxon>Octodontidae</taxon>
        <taxon>Octodon</taxon>
    </lineage>
</organism>
<name>A0A6P6E2G7_OCTDE</name>